<sequence length="1432" mass="157491">MFYSESLLQKSGPLARIWLSANLQRKLSKKHVLQSNIADSIALMITPSQAPMALRLSSQLLLGAVRIYQRKARYLLDDCDDTWIMMQMTFRPSIDHDLPISLQHPDPETLTLPNEIIPYNGFELAPPPDANWLLSQIGDVGIVPISPKRRVTLRDITLPEILTPSQYTGMYEEAVVPTEGVDLELDFGIEIGREAPAPRPFEEEMVSELEPRPAEKEGPEIEPPFEIEPGELAFGGEEFEFHPADITAPPLPESPLSEISEEIVQQIEEEIPELRPSEPREPEEERPLLRRPEQRIRRRRILAPDEEITLSSRQIQDQQTNHEVITRPTRFYPRDPLLGALMGMQASGGFVSSIMMEGRSAAWAPELRGVLSFDAVQEARQLARKRPAREVEVEVEPEQRVSKSPRLEIAEEPAFEFGEEGVAEPSIVGGETMMEIPAFEASPPSPSIPAERLPIPITTEHAVYTLRDQFGAEAATSSEVRESRSVIFQDFVPEQETTKAEATKMFFECLVLATKGAIKLEQGLGLGDPIQVWAKESLWGDFAERATGGGMFPENGLAWLMYARVFGAHSRQTASLFSSAHAAAAARAFWGDNVGVPEVARILVFTSQSFVPHTNHPWAYGDAEIRRSNLQSVNLICSTEPLRETIDSVACGRRTRIMDLQDNTYGSTVSMPPPYSTAVREDAIEMEPAMKDDGRINIDMNSRAIKYLSLLPNLKPKPIDEPDEAPPAYYPPQPHDSARESFPVKLNIVIQVVGSRGDVQPFVALGNELQEHGHQVRLATHAVFESFVRDAGLGFYSIGGDPAELMAYMVRNPGLIPSMKSLQAGDIRRKRIMMANILQGCWLSCISPDPVSAVPFVADAIIANPPSFAHVHCGQALGVPVHIMFTMPWTSTAAFPHPLVNIKLGQGSSSEPSIVNYFSYGVVEFLTWQGLGDVINQWREGIDLEHIAFSEGPYVCGFFFREPPDYSPTPELHEFLQAGPPPVYIGFGSIVLDDPQRMSCMILEAVRITGARALISRGWSKLDGPDSNNVMFLGDCPREWLFPHVAAVVHHGGAGTTACGLLNGRPTTIVPFFGDDLLRLSQPFWGNMVAAAGAGPEPIPQKSLAVDNLVEAIRFCLTQEAAESAAKIAGKMRSEMGVKAAVASFHNHLPRDELECDIIKGQPAVWTCSKKHRRLKLSKTAGEILSSHLKIVSLPIQLPGVSADLAKSAVDTVVKPMKTYQQRNEPDSEHHLDPADAATVTALQSLDARRAKHSRGCLSTAKSVSAVSAHSVSRLLKQPLKGFVIIPFAFAEGFRNVPLLYGEEVRDYGEICDWKSGITFGAKAVVFGMVDGIAGLFILPYEGAKKQGVLGAAKGVGKGVAGLSSKLFTGTYPLQGIYKSIRRLAKSKTRQTIQRARLAEGKYLADKGRERGVSDKAIMDTFDAMTARGLRT</sequence>
<dbReference type="Proteomes" id="UP000005206">
    <property type="component" value="Chromosome 2"/>
</dbReference>
<evidence type="ECO:0000259" key="6">
    <source>
        <dbReference type="Pfam" id="PF04825"/>
    </source>
</evidence>
<dbReference type="HOGENOM" id="CLU_252371_0_0_1"/>
<dbReference type="GO" id="GO:0016906">
    <property type="term" value="F:sterol 3-beta-glucosyltransferase activity"/>
    <property type="evidence" value="ECO:0007669"/>
    <property type="project" value="UniProtKB-ARBA"/>
</dbReference>
<dbReference type="InterPro" id="IPR050426">
    <property type="entry name" value="Glycosyltransferase_28"/>
</dbReference>
<feature type="domain" description="Rad21/Rec8-like protein C-terminal eukaryotic" evidence="5">
    <location>
        <begin position="495"/>
        <end position="522"/>
    </location>
</feature>
<evidence type="ECO:0008006" key="9">
    <source>
        <dbReference type="Google" id="ProtNLM"/>
    </source>
</evidence>
<feature type="domain" description="Glycosyltransferase family 28 N-terminal" evidence="4">
    <location>
        <begin position="748"/>
        <end position="896"/>
    </location>
</feature>
<evidence type="ECO:0000256" key="1">
    <source>
        <dbReference type="ARBA" id="ARBA00009870"/>
    </source>
</evidence>
<dbReference type="eggNOG" id="KOG1213">
    <property type="taxonomic scope" value="Eukaryota"/>
</dbReference>
<dbReference type="KEGG" id="nhe:NECHADRAFT_77123"/>
<dbReference type="OrthoDB" id="5835829at2759"/>
<evidence type="ECO:0000259" key="5">
    <source>
        <dbReference type="Pfam" id="PF04824"/>
    </source>
</evidence>
<protein>
    <recommendedName>
        <fullName evidence="9">Glycosyltransferase family 28 N-terminal domain-containing protein</fullName>
    </recommendedName>
</protein>
<evidence type="ECO:0000256" key="2">
    <source>
        <dbReference type="ARBA" id="ARBA00022679"/>
    </source>
</evidence>
<dbReference type="SUPFAM" id="SSF46785">
    <property type="entry name" value="Winged helix' DNA-binding domain"/>
    <property type="match status" value="1"/>
</dbReference>
<dbReference type="InterPro" id="IPR006909">
    <property type="entry name" value="Rad21/Rec8_C_eu"/>
</dbReference>
<dbReference type="eggNOG" id="KOG1192">
    <property type="taxonomic scope" value="Eukaryota"/>
</dbReference>
<dbReference type="GeneID" id="9670443"/>
<feature type="region of interest" description="Disordered" evidence="3">
    <location>
        <begin position="270"/>
        <end position="292"/>
    </location>
</feature>
<reference evidence="7 8" key="1">
    <citation type="journal article" date="2009" name="PLoS Genet.">
        <title>The genome of Nectria haematococca: contribution of supernumerary chromosomes to gene expansion.</title>
        <authorList>
            <person name="Coleman J.J."/>
            <person name="Rounsley S.D."/>
            <person name="Rodriguez-Carres M."/>
            <person name="Kuo A."/>
            <person name="Wasmann C.C."/>
            <person name="Grimwood J."/>
            <person name="Schmutz J."/>
            <person name="Taga M."/>
            <person name="White G.J."/>
            <person name="Zhou S."/>
            <person name="Schwartz D.C."/>
            <person name="Freitag M."/>
            <person name="Ma L.J."/>
            <person name="Danchin E.G."/>
            <person name="Henrissat B."/>
            <person name="Coutinho P.M."/>
            <person name="Nelson D.R."/>
            <person name="Straney D."/>
            <person name="Napoli C.A."/>
            <person name="Barker B.M."/>
            <person name="Gribskov M."/>
            <person name="Rep M."/>
            <person name="Kroken S."/>
            <person name="Molnar I."/>
            <person name="Rensing C."/>
            <person name="Kennell J.C."/>
            <person name="Zamora J."/>
            <person name="Farman M.L."/>
            <person name="Selker E.U."/>
            <person name="Salamov A."/>
            <person name="Shapiro H."/>
            <person name="Pangilinan J."/>
            <person name="Lindquist E."/>
            <person name="Lamers C."/>
            <person name="Grigoriev I.V."/>
            <person name="Geiser D.M."/>
            <person name="Covert S.F."/>
            <person name="Temporini E."/>
            <person name="Vanetten H.D."/>
        </authorList>
    </citation>
    <scope>NUCLEOTIDE SEQUENCE [LARGE SCALE GENOMIC DNA]</scope>
    <source>
        <strain evidence="8">ATCC MYA-4622 / CBS 123669 / FGSC 9596 / NRRL 45880 / 77-13-4</strain>
    </source>
</reference>
<evidence type="ECO:0000259" key="4">
    <source>
        <dbReference type="Pfam" id="PF03033"/>
    </source>
</evidence>
<dbReference type="GO" id="GO:0005975">
    <property type="term" value="P:carbohydrate metabolic process"/>
    <property type="evidence" value="ECO:0007669"/>
    <property type="project" value="InterPro"/>
</dbReference>
<dbReference type="Pfam" id="PF03033">
    <property type="entry name" value="Glyco_transf_28"/>
    <property type="match status" value="1"/>
</dbReference>
<gene>
    <name evidence="7" type="ORF">NECHADRAFT_77123</name>
</gene>
<evidence type="ECO:0000313" key="7">
    <source>
        <dbReference type="EMBL" id="EEU38298.1"/>
    </source>
</evidence>
<dbReference type="PANTHER" id="PTHR48050">
    <property type="entry name" value="STEROL 3-BETA-GLUCOSYLTRANSFERASE"/>
    <property type="match status" value="1"/>
</dbReference>
<dbReference type="FunFam" id="3.40.50.2000:FF:000009">
    <property type="entry name" value="Sterol 3-beta-glucosyltransferase UGT80A2"/>
    <property type="match status" value="1"/>
</dbReference>
<dbReference type="EMBL" id="GG698918">
    <property type="protein sequence ID" value="EEU38298.1"/>
    <property type="molecule type" value="Genomic_DNA"/>
</dbReference>
<dbReference type="CDD" id="cd03784">
    <property type="entry name" value="GT1_Gtf-like"/>
    <property type="match status" value="1"/>
</dbReference>
<dbReference type="SUPFAM" id="SSF53756">
    <property type="entry name" value="UDP-Glycosyltransferase/glycogen phosphorylase"/>
    <property type="match status" value="1"/>
</dbReference>
<dbReference type="Gene3D" id="1.10.10.580">
    <property type="entry name" value="Structural maintenance of chromosome 1. Chain E"/>
    <property type="match status" value="1"/>
</dbReference>
<feature type="domain" description="Rad21/Rec8-like protein N-terminal" evidence="6">
    <location>
        <begin position="1"/>
        <end position="99"/>
    </location>
</feature>
<name>C7ZCP5_FUSV7</name>
<keyword evidence="8" id="KW-1185">Reference proteome</keyword>
<dbReference type="Gene3D" id="3.40.50.2000">
    <property type="entry name" value="Glycogen Phosphorylase B"/>
    <property type="match status" value="2"/>
</dbReference>
<dbReference type="PANTHER" id="PTHR48050:SF27">
    <property type="entry name" value="GLUCOSYLTRANSFERASE, PUTATIVE (AFU_ORTHOLOGUE AFUA_7G04880)-RELATED"/>
    <property type="match status" value="1"/>
</dbReference>
<accession>C7ZCP5</accession>
<dbReference type="InterPro" id="IPR006910">
    <property type="entry name" value="Rad21_Rec8_N"/>
</dbReference>
<feature type="region of interest" description="Disordered" evidence="3">
    <location>
        <begin position="717"/>
        <end position="736"/>
    </location>
</feature>
<dbReference type="VEuPathDB" id="FungiDB:NECHADRAFT_77123"/>
<evidence type="ECO:0000256" key="3">
    <source>
        <dbReference type="SAM" id="MobiDB-lite"/>
    </source>
</evidence>
<dbReference type="Pfam" id="PF04825">
    <property type="entry name" value="Rad21_Rec8_N"/>
    <property type="match status" value="1"/>
</dbReference>
<dbReference type="InParanoid" id="C7ZCP5"/>
<dbReference type="InterPro" id="IPR004276">
    <property type="entry name" value="GlycoTrans_28_N"/>
</dbReference>
<proteinExistence type="inferred from homology"/>
<feature type="compositionally biased region" description="Basic and acidic residues" evidence="3">
    <location>
        <begin position="272"/>
        <end position="292"/>
    </location>
</feature>
<keyword evidence="2" id="KW-0808">Transferase</keyword>
<dbReference type="InterPro" id="IPR002213">
    <property type="entry name" value="UDP_glucos_trans"/>
</dbReference>
<dbReference type="Pfam" id="PF04824">
    <property type="entry name" value="Rad21_Rec8"/>
    <property type="match status" value="1"/>
</dbReference>
<evidence type="ECO:0000313" key="8">
    <source>
        <dbReference type="Proteomes" id="UP000005206"/>
    </source>
</evidence>
<dbReference type="RefSeq" id="XP_003044011.1">
    <property type="nucleotide sequence ID" value="XM_003043965.1"/>
</dbReference>
<dbReference type="FunFam" id="1.10.10.580:FF:000004">
    <property type="entry name" value="Double-strand-break repair protein rad21"/>
    <property type="match status" value="1"/>
</dbReference>
<comment type="similarity">
    <text evidence="1">Belongs to the rad21 family.</text>
</comment>
<organism evidence="7 8">
    <name type="scientific">Fusarium vanettenii (strain ATCC MYA-4622 / CBS 123669 / FGSC 9596 / NRRL 45880 / 77-13-4)</name>
    <name type="common">Fusarium solani subsp. pisi</name>
    <dbReference type="NCBI Taxonomy" id="660122"/>
    <lineage>
        <taxon>Eukaryota</taxon>
        <taxon>Fungi</taxon>
        <taxon>Dikarya</taxon>
        <taxon>Ascomycota</taxon>
        <taxon>Pezizomycotina</taxon>
        <taxon>Sordariomycetes</taxon>
        <taxon>Hypocreomycetidae</taxon>
        <taxon>Hypocreales</taxon>
        <taxon>Nectriaceae</taxon>
        <taxon>Fusarium</taxon>
        <taxon>Fusarium solani species complex</taxon>
        <taxon>Fusarium vanettenii</taxon>
    </lineage>
</organism>
<dbReference type="InterPro" id="IPR036390">
    <property type="entry name" value="WH_DNA-bd_sf"/>
</dbReference>
<dbReference type="InterPro" id="IPR023093">
    <property type="entry name" value="ScpA-like_C"/>
</dbReference>